<feature type="domain" description="HTH CENPB-type" evidence="2">
    <location>
        <begin position="40"/>
        <end position="118"/>
    </location>
</feature>
<accession>A0A922SGT6</accession>
<keyword evidence="1" id="KW-0238">DNA-binding</keyword>
<proteinExistence type="predicted"/>
<organism evidence="3 4">
    <name type="scientific">Spodoptera exigua</name>
    <name type="common">Beet armyworm</name>
    <name type="synonym">Noctua fulgens</name>
    <dbReference type="NCBI Taxonomy" id="7107"/>
    <lineage>
        <taxon>Eukaryota</taxon>
        <taxon>Metazoa</taxon>
        <taxon>Ecdysozoa</taxon>
        <taxon>Arthropoda</taxon>
        <taxon>Hexapoda</taxon>
        <taxon>Insecta</taxon>
        <taxon>Pterygota</taxon>
        <taxon>Neoptera</taxon>
        <taxon>Endopterygota</taxon>
        <taxon>Lepidoptera</taxon>
        <taxon>Glossata</taxon>
        <taxon>Ditrysia</taxon>
        <taxon>Noctuoidea</taxon>
        <taxon>Noctuidae</taxon>
        <taxon>Amphipyrinae</taxon>
        <taxon>Spodoptera</taxon>
    </lineage>
</organism>
<dbReference type="GO" id="GO:0003677">
    <property type="term" value="F:DNA binding"/>
    <property type="evidence" value="ECO:0007669"/>
    <property type="project" value="UniProtKB-KW"/>
</dbReference>
<sequence length="147" mass="16758">MQTAINLCKAGESIKSTAKKYGLAYATLYRHVKTGSAVSKLGRFRPVFTEDQEIELVTYLKDMDSVFFGLTRDEFKNLAFIYTKKNNLKYPNNWDKYEKAGDDWLSSFLSRHNQISLRTPGATSVARAKGFNRHEVGVDVFMKTLSL</sequence>
<evidence type="ECO:0000313" key="3">
    <source>
        <dbReference type="EMBL" id="KAH9636408.1"/>
    </source>
</evidence>
<evidence type="ECO:0000313" key="4">
    <source>
        <dbReference type="Proteomes" id="UP000814243"/>
    </source>
</evidence>
<reference evidence="3" key="1">
    <citation type="journal article" date="2021" name="G3 (Bethesda)">
        <title>Genome and transcriptome analysis of the beet armyworm Spodoptera exigua reveals targets for pest control. .</title>
        <authorList>
            <person name="Simon S."/>
            <person name="Breeschoten T."/>
            <person name="Jansen H.J."/>
            <person name="Dirks R.P."/>
            <person name="Schranz M.E."/>
            <person name="Ros V.I.D."/>
        </authorList>
    </citation>
    <scope>NUCLEOTIDE SEQUENCE</scope>
    <source>
        <strain evidence="3">TB_SE_WUR_2020</strain>
    </source>
</reference>
<name>A0A922SGT6_SPOEX</name>
<dbReference type="AlphaFoldDB" id="A0A922SGT6"/>
<comment type="caution">
    <text evidence="3">The sequence shown here is derived from an EMBL/GenBank/DDBJ whole genome shotgun (WGS) entry which is preliminary data.</text>
</comment>
<evidence type="ECO:0000259" key="2">
    <source>
        <dbReference type="PROSITE" id="PS51253"/>
    </source>
</evidence>
<dbReference type="PROSITE" id="PS51253">
    <property type="entry name" value="HTH_CENPB"/>
    <property type="match status" value="1"/>
</dbReference>
<evidence type="ECO:0000256" key="1">
    <source>
        <dbReference type="ARBA" id="ARBA00023125"/>
    </source>
</evidence>
<protein>
    <recommendedName>
        <fullName evidence="2">HTH CENPB-type domain-containing protein</fullName>
    </recommendedName>
</protein>
<dbReference type="Proteomes" id="UP000814243">
    <property type="component" value="Unassembled WGS sequence"/>
</dbReference>
<dbReference type="EMBL" id="JACEFF010000501">
    <property type="protein sequence ID" value="KAH9636408.1"/>
    <property type="molecule type" value="Genomic_DNA"/>
</dbReference>
<gene>
    <name evidence="3" type="ORF">HF086_006168</name>
</gene>
<dbReference type="InterPro" id="IPR006600">
    <property type="entry name" value="HTH_CenpB_DNA-bd_dom"/>
</dbReference>